<name>A0A5C5XWV4_9BACT</name>
<proteinExistence type="predicted"/>
<dbReference type="EMBL" id="SJPO01000014">
    <property type="protein sequence ID" value="TWT66813.1"/>
    <property type="molecule type" value="Genomic_DNA"/>
</dbReference>
<protein>
    <recommendedName>
        <fullName evidence="3">3-keto-alpha-glucoside-1,2-lyase/3-keto-2-hydroxy-glucal hydratase domain-containing protein</fullName>
    </recommendedName>
</protein>
<evidence type="ECO:0000256" key="1">
    <source>
        <dbReference type="SAM" id="MobiDB-lite"/>
    </source>
</evidence>
<feature type="region of interest" description="Disordered" evidence="1">
    <location>
        <begin position="257"/>
        <end position="278"/>
    </location>
</feature>
<dbReference type="AlphaFoldDB" id="A0A5C5XWV4"/>
<evidence type="ECO:0000259" key="3">
    <source>
        <dbReference type="Pfam" id="PF06439"/>
    </source>
</evidence>
<dbReference type="RefSeq" id="WP_146591170.1">
    <property type="nucleotide sequence ID" value="NZ_SJPO01000014.1"/>
</dbReference>
<dbReference type="InterPro" id="IPR010496">
    <property type="entry name" value="AL/BT2_dom"/>
</dbReference>
<reference evidence="4 5" key="1">
    <citation type="submission" date="2019-02" db="EMBL/GenBank/DDBJ databases">
        <title>Deep-cultivation of Planctomycetes and their phenomic and genomic characterization uncovers novel biology.</title>
        <authorList>
            <person name="Wiegand S."/>
            <person name="Jogler M."/>
            <person name="Boedeker C."/>
            <person name="Pinto D."/>
            <person name="Vollmers J."/>
            <person name="Rivas-Marin E."/>
            <person name="Kohn T."/>
            <person name="Peeters S.H."/>
            <person name="Heuer A."/>
            <person name="Rast P."/>
            <person name="Oberbeckmann S."/>
            <person name="Bunk B."/>
            <person name="Jeske O."/>
            <person name="Meyerdierks A."/>
            <person name="Storesund J.E."/>
            <person name="Kallscheuer N."/>
            <person name="Luecker S."/>
            <person name="Lage O.M."/>
            <person name="Pohl T."/>
            <person name="Merkel B.J."/>
            <person name="Hornburger P."/>
            <person name="Mueller R.-W."/>
            <person name="Bruemmer F."/>
            <person name="Labrenz M."/>
            <person name="Spormann A.M."/>
            <person name="Op Den Camp H."/>
            <person name="Overmann J."/>
            <person name="Amann R."/>
            <person name="Jetten M.S.M."/>
            <person name="Mascher T."/>
            <person name="Medema M.H."/>
            <person name="Devos D.P."/>
            <person name="Kaster A.-K."/>
            <person name="Ovreas L."/>
            <person name="Rohde M."/>
            <person name="Galperin M.Y."/>
            <person name="Jogler C."/>
        </authorList>
    </citation>
    <scope>NUCLEOTIDE SEQUENCE [LARGE SCALE GENOMIC DNA]</scope>
    <source>
        <strain evidence="4 5">Pla123a</strain>
    </source>
</reference>
<dbReference type="Pfam" id="PF06439">
    <property type="entry name" value="3keto-disac_hyd"/>
    <property type="match status" value="1"/>
</dbReference>
<feature type="signal peptide" evidence="2">
    <location>
        <begin position="1"/>
        <end position="35"/>
    </location>
</feature>
<evidence type="ECO:0000313" key="4">
    <source>
        <dbReference type="EMBL" id="TWT66813.1"/>
    </source>
</evidence>
<keyword evidence="5" id="KW-1185">Reference proteome</keyword>
<feature type="chain" id="PRO_5023114815" description="3-keto-alpha-glucoside-1,2-lyase/3-keto-2-hydroxy-glucal hydratase domain-containing protein" evidence="2">
    <location>
        <begin position="36"/>
        <end position="278"/>
    </location>
</feature>
<evidence type="ECO:0000313" key="5">
    <source>
        <dbReference type="Proteomes" id="UP000318478"/>
    </source>
</evidence>
<dbReference type="GO" id="GO:0016787">
    <property type="term" value="F:hydrolase activity"/>
    <property type="evidence" value="ECO:0007669"/>
    <property type="project" value="InterPro"/>
</dbReference>
<dbReference type="Proteomes" id="UP000318478">
    <property type="component" value="Unassembled WGS sequence"/>
</dbReference>
<sequence precursor="true">MPGTGCLGRRGARPPWLAWWTAALLAAALPGVGQAADDGFQQLFDGKTLTDWQGDAPYWSVRDGAILGQITPETRITKNRFLVYQGELPADFELVAEYRISPQGNSGVNYRSEPVDGVDFVALAGYQCDIDGPLNYTGSNYEERRRTTLARVGESVVVPPSDAAAEPGRVDANAWTLREVTPLPHSADELRDNIRRDDWNEVRIVAHGNRLEHYLNGVLTSRVEDNDLENRRLDGRLGVQVHVGPPMTVEYRVIKVRPLHGDSDPPQAETSNEGRRTK</sequence>
<dbReference type="Gene3D" id="2.60.120.560">
    <property type="entry name" value="Exo-inulinase, domain 1"/>
    <property type="match status" value="1"/>
</dbReference>
<keyword evidence="2" id="KW-0732">Signal</keyword>
<comment type="caution">
    <text evidence="4">The sequence shown here is derived from an EMBL/GenBank/DDBJ whole genome shotgun (WGS) entry which is preliminary data.</text>
</comment>
<dbReference type="OrthoDB" id="272468at2"/>
<accession>A0A5C5XWV4</accession>
<gene>
    <name evidence="4" type="ORF">Pla123a_45110</name>
</gene>
<organism evidence="4 5">
    <name type="scientific">Posidoniimonas polymericola</name>
    <dbReference type="NCBI Taxonomy" id="2528002"/>
    <lineage>
        <taxon>Bacteria</taxon>
        <taxon>Pseudomonadati</taxon>
        <taxon>Planctomycetota</taxon>
        <taxon>Planctomycetia</taxon>
        <taxon>Pirellulales</taxon>
        <taxon>Lacipirellulaceae</taxon>
        <taxon>Posidoniimonas</taxon>
    </lineage>
</organism>
<feature type="domain" description="3-keto-alpha-glucoside-1,2-lyase/3-keto-2-hydroxy-glucal hydratase" evidence="3">
    <location>
        <begin position="39"/>
        <end position="257"/>
    </location>
</feature>
<evidence type="ECO:0000256" key="2">
    <source>
        <dbReference type="SAM" id="SignalP"/>
    </source>
</evidence>